<reference evidence="2 3" key="2">
    <citation type="submission" date="2019-01" db="EMBL/GenBank/DDBJ databases">
        <title>The decoding of complex shrimp genome reveals the adaptation for benthos swimmer, frequently molting mechanism and breeding impact on genome.</title>
        <authorList>
            <person name="Sun Y."/>
            <person name="Gao Y."/>
            <person name="Yu Y."/>
        </authorList>
    </citation>
    <scope>NUCLEOTIDE SEQUENCE [LARGE SCALE GENOMIC DNA]</scope>
    <source>
        <tissue evidence="2">Muscle</tissue>
    </source>
</reference>
<comment type="caution">
    <text evidence="2">The sequence shown here is derived from an EMBL/GenBank/DDBJ whole genome shotgun (WGS) entry which is preliminary data.</text>
</comment>
<proteinExistence type="predicted"/>
<dbReference type="GO" id="GO:0005576">
    <property type="term" value="C:extracellular region"/>
    <property type="evidence" value="ECO:0007669"/>
    <property type="project" value="InterPro"/>
</dbReference>
<dbReference type="SUPFAM" id="SSF57256">
    <property type="entry name" value="Elafin-like"/>
    <property type="match status" value="1"/>
</dbReference>
<dbReference type="Pfam" id="PF00095">
    <property type="entry name" value="WAP"/>
    <property type="match status" value="1"/>
</dbReference>
<protein>
    <submittedName>
        <fullName evidence="2">Antimicrobial peptide type 2 IIb</fullName>
    </submittedName>
</protein>
<dbReference type="Gene3D" id="4.10.75.10">
    <property type="entry name" value="Elafin-like"/>
    <property type="match status" value="1"/>
</dbReference>
<keyword evidence="3" id="KW-1185">Reference proteome</keyword>
<evidence type="ECO:0000313" key="3">
    <source>
        <dbReference type="Proteomes" id="UP000283509"/>
    </source>
</evidence>
<dbReference type="OrthoDB" id="4473401at2759"/>
<evidence type="ECO:0000259" key="1">
    <source>
        <dbReference type="PROSITE" id="PS51390"/>
    </source>
</evidence>
<organism evidence="2 3">
    <name type="scientific">Penaeus vannamei</name>
    <name type="common">Whiteleg shrimp</name>
    <name type="synonym">Litopenaeus vannamei</name>
    <dbReference type="NCBI Taxonomy" id="6689"/>
    <lineage>
        <taxon>Eukaryota</taxon>
        <taxon>Metazoa</taxon>
        <taxon>Ecdysozoa</taxon>
        <taxon>Arthropoda</taxon>
        <taxon>Crustacea</taxon>
        <taxon>Multicrustacea</taxon>
        <taxon>Malacostraca</taxon>
        <taxon>Eumalacostraca</taxon>
        <taxon>Eucarida</taxon>
        <taxon>Decapoda</taxon>
        <taxon>Dendrobranchiata</taxon>
        <taxon>Penaeoidea</taxon>
        <taxon>Penaeidae</taxon>
        <taxon>Penaeus</taxon>
    </lineage>
</organism>
<accession>A0A3R7M7N3</accession>
<dbReference type="AlphaFoldDB" id="A0A3R7M7N3"/>
<sequence>MKMDETLRNLVLVHKIGRKNKFSVAVLLASTAAVTVAISNKPPYLAASNTEEARGADGKEGVYFYKSDGDPITRPTVKMGRWPPLEIGCSGCVLPIACSSDSKCPASRKCCFDPCRQRHVCRLPSPL</sequence>
<dbReference type="PROSITE" id="PS51390">
    <property type="entry name" value="WAP"/>
    <property type="match status" value="1"/>
</dbReference>
<dbReference type="EMBL" id="QCYY01001808">
    <property type="protein sequence ID" value="ROT75143.1"/>
    <property type="molecule type" value="Genomic_DNA"/>
</dbReference>
<evidence type="ECO:0000313" key="2">
    <source>
        <dbReference type="EMBL" id="ROT75143.1"/>
    </source>
</evidence>
<gene>
    <name evidence="2" type="ORF">C7M84_006339</name>
</gene>
<dbReference type="InterPro" id="IPR036645">
    <property type="entry name" value="Elafin-like_sf"/>
</dbReference>
<feature type="domain" description="WAP" evidence="1">
    <location>
        <begin position="75"/>
        <end position="125"/>
    </location>
</feature>
<dbReference type="InterPro" id="IPR008197">
    <property type="entry name" value="WAP_dom"/>
</dbReference>
<dbReference type="Proteomes" id="UP000283509">
    <property type="component" value="Unassembled WGS sequence"/>
</dbReference>
<reference evidence="2 3" key="1">
    <citation type="submission" date="2018-04" db="EMBL/GenBank/DDBJ databases">
        <authorList>
            <person name="Zhang X."/>
            <person name="Yuan J."/>
            <person name="Li F."/>
            <person name="Xiang J."/>
        </authorList>
    </citation>
    <scope>NUCLEOTIDE SEQUENCE [LARGE SCALE GENOMIC DNA]</scope>
    <source>
        <tissue evidence="2">Muscle</tissue>
    </source>
</reference>
<dbReference type="GO" id="GO:0030414">
    <property type="term" value="F:peptidase inhibitor activity"/>
    <property type="evidence" value="ECO:0007669"/>
    <property type="project" value="InterPro"/>
</dbReference>
<name>A0A3R7M7N3_PENVA</name>